<evidence type="ECO:0000313" key="3">
    <source>
        <dbReference type="Proteomes" id="UP000003111"/>
    </source>
</evidence>
<sequence>MTLIRPSGTVAVLLTALLALGACGTDSITIPDGTGGSVSVDTDDGDFSVETDEGSVVGGTDLPDDFPTDEVPLIDGTITSGTSVNDAAAGANGFTVSVQVDRSVADAADEAGELLLGAGFTSGGTMSSGDFSQGSYVGEKWQVVVSASPDFVDGKAVVTYIVVAEGS</sequence>
<feature type="signal peptide" evidence="1">
    <location>
        <begin position="1"/>
        <end position="21"/>
    </location>
</feature>
<comment type="caution">
    <text evidence="2">The sequence shown here is derived from an EMBL/GenBank/DDBJ whole genome shotgun (WGS) entry which is preliminary data.</text>
</comment>
<dbReference type="AlphaFoldDB" id="E2SFW3"/>
<reference evidence="2" key="1">
    <citation type="submission" date="2010-08" db="EMBL/GenBank/DDBJ databases">
        <authorList>
            <person name="Muzny D."/>
            <person name="Qin X."/>
            <person name="Buhay C."/>
            <person name="Dugan-Rocha S."/>
            <person name="Ding Y."/>
            <person name="Chen G."/>
            <person name="Hawes A."/>
            <person name="Holder M."/>
            <person name="Jhangiani S."/>
            <person name="Johnson A."/>
            <person name="Khan Z."/>
            <person name="Li Z."/>
            <person name="Liu W."/>
            <person name="Liu X."/>
            <person name="Perez L."/>
            <person name="Shen H."/>
            <person name="Wang Q."/>
            <person name="Watt J."/>
            <person name="Xi L."/>
            <person name="Xin Y."/>
            <person name="Zhou J."/>
            <person name="Deng J."/>
            <person name="Jiang H."/>
            <person name="Liu Y."/>
            <person name="Qu J."/>
            <person name="Song X.-Z."/>
            <person name="Zhang L."/>
            <person name="Villasana D."/>
            <person name="Johnson A."/>
            <person name="Liu J."/>
            <person name="Liyanage D."/>
            <person name="Lorensuhewa L."/>
            <person name="Robinson T."/>
            <person name="Song A."/>
            <person name="Song B.-B."/>
            <person name="Dinh H."/>
            <person name="Thornton R."/>
            <person name="Coyle M."/>
            <person name="Francisco L."/>
            <person name="Jackson L."/>
            <person name="Javaid M."/>
            <person name="Korchina V."/>
            <person name="Kovar C."/>
            <person name="Mata R."/>
            <person name="Mathew T."/>
            <person name="Ngo R."/>
            <person name="Nguyen L."/>
            <person name="Nguyen N."/>
            <person name="Okwuonu G."/>
            <person name="Ongeri F."/>
            <person name="Pham C."/>
            <person name="Simmons D."/>
            <person name="Wilczek-Boney K."/>
            <person name="Hale W."/>
            <person name="Jakkamsetti A."/>
            <person name="Pham P."/>
            <person name="Ruth R."/>
            <person name="San Lucas F."/>
            <person name="Warren J."/>
            <person name="Zhang J."/>
            <person name="Zhao Z."/>
            <person name="Zhou C."/>
            <person name="Zhu D."/>
            <person name="Lee S."/>
            <person name="Bess C."/>
            <person name="Blankenburg K."/>
            <person name="Forbes L."/>
            <person name="Fu Q."/>
            <person name="Gubbala S."/>
            <person name="Hirani K."/>
            <person name="Jayaseelan J.C."/>
            <person name="Lara F."/>
            <person name="Munidasa M."/>
            <person name="Palculict T."/>
            <person name="Patil S."/>
            <person name="Pu L.-L."/>
            <person name="Saada N."/>
            <person name="Tang L."/>
            <person name="Weissenberger G."/>
            <person name="Zhu Y."/>
            <person name="Hemphill L."/>
            <person name="Shang Y."/>
            <person name="Youmans B."/>
            <person name="Ayvaz T."/>
            <person name="Ross M."/>
            <person name="Santibanez J."/>
            <person name="Aqrawi P."/>
            <person name="Gross S."/>
            <person name="Joshi V."/>
            <person name="Fowler G."/>
            <person name="Nazareth L."/>
            <person name="Reid J."/>
            <person name="Worley K."/>
            <person name="Petrosino J."/>
            <person name="Highlander S."/>
            <person name="Gibbs R."/>
        </authorList>
    </citation>
    <scope>NUCLEOTIDE SEQUENCE [LARGE SCALE GENOMIC DNA]</scope>
    <source>
        <strain evidence="2">DSM 15272</strain>
    </source>
</reference>
<dbReference type="HOGENOM" id="CLU_1591110_0_0_11"/>
<evidence type="ECO:0000256" key="1">
    <source>
        <dbReference type="SAM" id="SignalP"/>
    </source>
</evidence>
<feature type="chain" id="PRO_5039558704" evidence="1">
    <location>
        <begin position="22"/>
        <end position="167"/>
    </location>
</feature>
<dbReference type="PROSITE" id="PS51257">
    <property type="entry name" value="PROKAR_LIPOPROTEIN"/>
    <property type="match status" value="1"/>
</dbReference>
<keyword evidence="1" id="KW-0732">Signal</keyword>
<dbReference type="EMBL" id="ACLF03000015">
    <property type="protein sequence ID" value="EFQ81910.1"/>
    <property type="molecule type" value="Genomic_DNA"/>
</dbReference>
<dbReference type="Proteomes" id="UP000003111">
    <property type="component" value="Unassembled WGS sequence"/>
</dbReference>
<accession>E2SFW3</accession>
<evidence type="ECO:0000313" key="2">
    <source>
        <dbReference type="EMBL" id="EFQ81910.1"/>
    </source>
</evidence>
<dbReference type="OrthoDB" id="5123533at2"/>
<protein>
    <submittedName>
        <fullName evidence="2">Uncharacterized protein</fullName>
    </submittedName>
</protein>
<keyword evidence="3" id="KW-1185">Reference proteome</keyword>
<organism evidence="2 3">
    <name type="scientific">Aeromicrobium marinum DSM 15272</name>
    <dbReference type="NCBI Taxonomy" id="585531"/>
    <lineage>
        <taxon>Bacteria</taxon>
        <taxon>Bacillati</taxon>
        <taxon>Actinomycetota</taxon>
        <taxon>Actinomycetes</taxon>
        <taxon>Propionibacteriales</taxon>
        <taxon>Nocardioidaceae</taxon>
        <taxon>Aeromicrobium</taxon>
    </lineage>
</organism>
<gene>
    <name evidence="2" type="ORF">HMPREF0063_12922</name>
</gene>
<name>E2SFW3_9ACTN</name>
<proteinExistence type="predicted"/>
<dbReference type="eggNOG" id="ENOG5032G3X">
    <property type="taxonomic scope" value="Bacteria"/>
</dbReference>
<dbReference type="RefSeq" id="WP_007078509.1">
    <property type="nucleotide sequence ID" value="NZ_CM001024.1"/>
</dbReference>
<dbReference type="STRING" id="585531.HMPREF0063_12922"/>